<dbReference type="InterPro" id="IPR005467">
    <property type="entry name" value="His_kinase_dom"/>
</dbReference>
<dbReference type="Pfam" id="PF02518">
    <property type="entry name" value="HATPase_c"/>
    <property type="match status" value="1"/>
</dbReference>
<dbReference type="PANTHER" id="PTHR24421">
    <property type="entry name" value="NITRATE/NITRITE SENSOR PROTEIN NARX-RELATED"/>
    <property type="match status" value="1"/>
</dbReference>
<keyword evidence="11" id="KW-0812">Transmembrane</keyword>
<keyword evidence="3" id="KW-0597">Phosphoprotein</keyword>
<keyword evidence="6 14" id="KW-0418">Kinase</keyword>
<evidence type="ECO:0000256" key="6">
    <source>
        <dbReference type="ARBA" id="ARBA00022777"/>
    </source>
</evidence>
<dbReference type="SMART" id="SM00028">
    <property type="entry name" value="TPR"/>
    <property type="match status" value="4"/>
</dbReference>
<evidence type="ECO:0000256" key="9">
    <source>
        <dbReference type="PROSITE-ProRule" id="PRU00339"/>
    </source>
</evidence>
<dbReference type="InterPro" id="IPR050482">
    <property type="entry name" value="Sensor_HK_TwoCompSys"/>
</dbReference>
<feature type="signal peptide" evidence="12">
    <location>
        <begin position="1"/>
        <end position="17"/>
    </location>
</feature>
<dbReference type="GO" id="GO:0016020">
    <property type="term" value="C:membrane"/>
    <property type="evidence" value="ECO:0007669"/>
    <property type="project" value="InterPro"/>
</dbReference>
<keyword evidence="9" id="KW-0802">TPR repeat</keyword>
<evidence type="ECO:0000256" key="2">
    <source>
        <dbReference type="ARBA" id="ARBA00012438"/>
    </source>
</evidence>
<keyword evidence="7" id="KW-0067">ATP-binding</keyword>
<keyword evidence="4" id="KW-0808">Transferase</keyword>
<dbReference type="EMBL" id="JACBJI010000005">
    <property type="protein sequence ID" value="NYA71850.1"/>
    <property type="molecule type" value="Genomic_DNA"/>
</dbReference>
<dbReference type="GO" id="GO:0000155">
    <property type="term" value="F:phosphorelay sensor kinase activity"/>
    <property type="evidence" value="ECO:0007669"/>
    <property type="project" value="InterPro"/>
</dbReference>
<evidence type="ECO:0000256" key="5">
    <source>
        <dbReference type="ARBA" id="ARBA00022741"/>
    </source>
</evidence>
<dbReference type="SMART" id="SM00387">
    <property type="entry name" value="HATPase_c"/>
    <property type="match status" value="1"/>
</dbReference>
<dbReference type="InterPro" id="IPR036890">
    <property type="entry name" value="HATPase_C_sf"/>
</dbReference>
<reference evidence="14 15" key="1">
    <citation type="submission" date="2020-07" db="EMBL/GenBank/DDBJ databases">
        <authorList>
            <person name="Sun Q."/>
        </authorList>
    </citation>
    <scope>NUCLEOTIDE SEQUENCE [LARGE SCALE GENOMIC DNA]</scope>
    <source>
        <strain evidence="14 15">MAH-1</strain>
    </source>
</reference>
<evidence type="ECO:0000259" key="13">
    <source>
        <dbReference type="PROSITE" id="PS50109"/>
    </source>
</evidence>
<dbReference type="Proteomes" id="UP000535020">
    <property type="component" value="Unassembled WGS sequence"/>
</dbReference>
<gene>
    <name evidence="14" type="ORF">HZF10_13035</name>
</gene>
<keyword evidence="11" id="KW-0472">Membrane</keyword>
<dbReference type="Pfam" id="PF07730">
    <property type="entry name" value="HisKA_3"/>
    <property type="match status" value="1"/>
</dbReference>
<evidence type="ECO:0000256" key="3">
    <source>
        <dbReference type="ARBA" id="ARBA00022553"/>
    </source>
</evidence>
<keyword evidence="8" id="KW-0902">Two-component regulatory system</keyword>
<dbReference type="CDD" id="cd16917">
    <property type="entry name" value="HATPase_UhpB-NarQ-NarX-like"/>
    <property type="match status" value="1"/>
</dbReference>
<sequence length="585" mass="66521">MNRLVVIWLFLSLSLSAQTKTQIDSLNDLPFETRIAKAAVLDKAYLKNAEAARKISYAAGEAMSYSNLALVYNYKGKHNLSVENAFKAIRLFEKIGDKSKTAREYGELGYAMKRRNLPKAQYYMLKGKRLAESIKDTTSLLSIYNNYGVIKEMQKDLDSALFFYRKGLVIKQAIRDTTGIPFSLNNIGIVYAMKGKFIDAERLFEQAMQLRKLKKDSAGMAENYSYFGDLYGMMKDEKRALQHFASSNEIADRNKYFQLLSHNYQAMSDLKEASGDKSGALSDYKKYVQFKDSLLNKETNAKIAELEVQFETNEKEKQLIEKQSESRRKSNLLLLMGILVASVSITGFLIWRQQRLKNQQLAQEHELKTAIAQIETQNQLQEQRLGISRDLHDNIGSQLTFIISSVDNLKYAFDLNDSKLARKLESISDFTKDTISELRDTIWAMNAKEITFEDVLARISNFIEKAKNAKANMEFVIFIDDDLNPFRLSSVNGMHIYRTVQEAVNNAIKYSQASQVNIGVRGDRAQIEIRISDNGQGFDIRNVSLGNGLHNMKKRIEEVGGVFSLDSVKGEGTVVEIMIPKRHLA</sequence>
<dbReference type="Pfam" id="PF13424">
    <property type="entry name" value="TPR_12"/>
    <property type="match status" value="1"/>
</dbReference>
<comment type="catalytic activity">
    <reaction evidence="1">
        <text>ATP + protein L-histidine = ADP + protein N-phospho-L-histidine.</text>
        <dbReference type="EC" id="2.7.13.3"/>
    </reaction>
</comment>
<dbReference type="InterPro" id="IPR003594">
    <property type="entry name" value="HATPase_dom"/>
</dbReference>
<evidence type="ECO:0000256" key="1">
    <source>
        <dbReference type="ARBA" id="ARBA00000085"/>
    </source>
</evidence>
<dbReference type="Gene3D" id="1.25.40.10">
    <property type="entry name" value="Tetratricopeptide repeat domain"/>
    <property type="match status" value="1"/>
</dbReference>
<dbReference type="EC" id="2.7.13.3" evidence="2"/>
<accession>A0A7Y9C6A5</accession>
<evidence type="ECO:0000256" key="10">
    <source>
        <dbReference type="SAM" id="Coils"/>
    </source>
</evidence>
<keyword evidence="5" id="KW-0547">Nucleotide-binding</keyword>
<dbReference type="SUPFAM" id="SSF55874">
    <property type="entry name" value="ATPase domain of HSP90 chaperone/DNA topoisomerase II/histidine kinase"/>
    <property type="match status" value="1"/>
</dbReference>
<dbReference type="Gene3D" id="1.20.5.1930">
    <property type="match status" value="1"/>
</dbReference>
<dbReference type="RefSeq" id="WP_176006659.1">
    <property type="nucleotide sequence ID" value="NZ_JABWMI010000014.1"/>
</dbReference>
<protein>
    <recommendedName>
        <fullName evidence="2">histidine kinase</fullName>
        <ecNumber evidence="2">2.7.13.3</ecNumber>
    </recommendedName>
</protein>
<dbReference type="InterPro" id="IPR011712">
    <property type="entry name" value="Sig_transdc_His_kin_sub3_dim/P"/>
</dbReference>
<dbReference type="GO" id="GO:0046983">
    <property type="term" value="F:protein dimerization activity"/>
    <property type="evidence" value="ECO:0007669"/>
    <property type="project" value="InterPro"/>
</dbReference>
<evidence type="ECO:0000256" key="11">
    <source>
        <dbReference type="SAM" id="Phobius"/>
    </source>
</evidence>
<dbReference type="PROSITE" id="PS50005">
    <property type="entry name" value="TPR"/>
    <property type="match status" value="1"/>
</dbReference>
<dbReference type="InterPro" id="IPR011990">
    <property type="entry name" value="TPR-like_helical_dom_sf"/>
</dbReference>
<feature type="coiled-coil region" evidence="10">
    <location>
        <begin position="296"/>
        <end position="323"/>
    </location>
</feature>
<keyword evidence="12" id="KW-0732">Signal</keyword>
<evidence type="ECO:0000256" key="7">
    <source>
        <dbReference type="ARBA" id="ARBA00022840"/>
    </source>
</evidence>
<dbReference type="Gene3D" id="3.30.565.10">
    <property type="entry name" value="Histidine kinase-like ATPase, C-terminal domain"/>
    <property type="match status" value="1"/>
</dbReference>
<dbReference type="InterPro" id="IPR019734">
    <property type="entry name" value="TPR_rpt"/>
</dbReference>
<keyword evidence="10" id="KW-0175">Coiled coil</keyword>
<organism evidence="14 15">
    <name type="scientific">Flavobacterium agri</name>
    <dbReference type="NCBI Taxonomy" id="2743471"/>
    <lineage>
        <taxon>Bacteria</taxon>
        <taxon>Pseudomonadati</taxon>
        <taxon>Bacteroidota</taxon>
        <taxon>Flavobacteriia</taxon>
        <taxon>Flavobacteriales</taxon>
        <taxon>Flavobacteriaceae</taxon>
        <taxon>Flavobacterium</taxon>
    </lineage>
</organism>
<evidence type="ECO:0000256" key="12">
    <source>
        <dbReference type="SAM" id="SignalP"/>
    </source>
</evidence>
<keyword evidence="11" id="KW-1133">Transmembrane helix</keyword>
<proteinExistence type="predicted"/>
<evidence type="ECO:0000313" key="14">
    <source>
        <dbReference type="EMBL" id="NYA71850.1"/>
    </source>
</evidence>
<name>A0A7Y9C6A5_9FLAO</name>
<evidence type="ECO:0000313" key="15">
    <source>
        <dbReference type="Proteomes" id="UP000535020"/>
    </source>
</evidence>
<evidence type="ECO:0000256" key="8">
    <source>
        <dbReference type="ARBA" id="ARBA00023012"/>
    </source>
</evidence>
<dbReference type="PANTHER" id="PTHR24421:SF10">
    <property type="entry name" value="NITRATE_NITRITE SENSOR PROTEIN NARQ"/>
    <property type="match status" value="1"/>
</dbReference>
<evidence type="ECO:0000256" key="4">
    <source>
        <dbReference type="ARBA" id="ARBA00022679"/>
    </source>
</evidence>
<feature type="chain" id="PRO_5031451147" description="histidine kinase" evidence="12">
    <location>
        <begin position="18"/>
        <end position="585"/>
    </location>
</feature>
<dbReference type="AlphaFoldDB" id="A0A7Y9C6A5"/>
<dbReference type="GO" id="GO:0005524">
    <property type="term" value="F:ATP binding"/>
    <property type="evidence" value="ECO:0007669"/>
    <property type="project" value="UniProtKB-KW"/>
</dbReference>
<feature type="repeat" description="TPR" evidence="9">
    <location>
        <begin position="181"/>
        <end position="214"/>
    </location>
</feature>
<comment type="caution">
    <text evidence="14">The sequence shown here is derived from an EMBL/GenBank/DDBJ whole genome shotgun (WGS) entry which is preliminary data.</text>
</comment>
<keyword evidence="15" id="KW-1185">Reference proteome</keyword>
<feature type="transmembrane region" description="Helical" evidence="11">
    <location>
        <begin position="332"/>
        <end position="351"/>
    </location>
</feature>
<dbReference type="SUPFAM" id="SSF48452">
    <property type="entry name" value="TPR-like"/>
    <property type="match status" value="2"/>
</dbReference>
<feature type="domain" description="Histidine kinase" evidence="13">
    <location>
        <begin position="362"/>
        <end position="583"/>
    </location>
</feature>
<dbReference type="PROSITE" id="PS50109">
    <property type="entry name" value="HIS_KIN"/>
    <property type="match status" value="1"/>
</dbReference>